<dbReference type="InterPro" id="IPR008197">
    <property type="entry name" value="WAP_dom"/>
</dbReference>
<dbReference type="GO" id="GO:0005576">
    <property type="term" value="C:extracellular region"/>
    <property type="evidence" value="ECO:0007669"/>
    <property type="project" value="InterPro"/>
</dbReference>
<gene>
    <name evidence="3" type="ORF">OXX778_LOCUS2985</name>
</gene>
<evidence type="ECO:0000313" key="3">
    <source>
        <dbReference type="EMBL" id="CAF0733426.1"/>
    </source>
</evidence>
<dbReference type="Proteomes" id="UP000663879">
    <property type="component" value="Unassembled WGS sequence"/>
</dbReference>
<feature type="signal peptide" evidence="1">
    <location>
        <begin position="1"/>
        <end position="19"/>
    </location>
</feature>
<dbReference type="OrthoDB" id="4473401at2759"/>
<evidence type="ECO:0000313" key="4">
    <source>
        <dbReference type="Proteomes" id="UP000663879"/>
    </source>
</evidence>
<dbReference type="Gene3D" id="4.10.75.10">
    <property type="entry name" value="Elafin-like"/>
    <property type="match status" value="2"/>
</dbReference>
<keyword evidence="4" id="KW-1185">Reference proteome</keyword>
<organism evidence="3 4">
    <name type="scientific">Brachionus calyciflorus</name>
    <dbReference type="NCBI Taxonomy" id="104777"/>
    <lineage>
        <taxon>Eukaryota</taxon>
        <taxon>Metazoa</taxon>
        <taxon>Spiralia</taxon>
        <taxon>Gnathifera</taxon>
        <taxon>Rotifera</taxon>
        <taxon>Eurotatoria</taxon>
        <taxon>Monogononta</taxon>
        <taxon>Pseudotrocha</taxon>
        <taxon>Ploima</taxon>
        <taxon>Brachionidae</taxon>
        <taxon>Brachionus</taxon>
    </lineage>
</organism>
<dbReference type="GO" id="GO:0030414">
    <property type="term" value="F:peptidase inhibitor activity"/>
    <property type="evidence" value="ECO:0007669"/>
    <property type="project" value="InterPro"/>
</dbReference>
<dbReference type="AlphaFoldDB" id="A0A813NH92"/>
<accession>A0A813NH92</accession>
<dbReference type="Pfam" id="PF00095">
    <property type="entry name" value="WAP"/>
    <property type="match status" value="1"/>
</dbReference>
<dbReference type="InterPro" id="IPR036645">
    <property type="entry name" value="Elafin-like_sf"/>
</dbReference>
<feature type="domain" description="WAP" evidence="2">
    <location>
        <begin position="81"/>
        <end position="118"/>
    </location>
</feature>
<name>A0A813NH92_9BILA</name>
<protein>
    <recommendedName>
        <fullName evidence="2">WAP domain-containing protein</fullName>
    </recommendedName>
</protein>
<evidence type="ECO:0000259" key="2">
    <source>
        <dbReference type="Pfam" id="PF00095"/>
    </source>
</evidence>
<comment type="caution">
    <text evidence="3">The sequence shown here is derived from an EMBL/GenBank/DDBJ whole genome shotgun (WGS) entry which is preliminary data.</text>
</comment>
<proteinExistence type="predicted"/>
<keyword evidence="1" id="KW-0732">Signal</keyword>
<evidence type="ECO:0000256" key="1">
    <source>
        <dbReference type="SAM" id="SignalP"/>
    </source>
</evidence>
<feature type="chain" id="PRO_5032619584" description="WAP domain-containing protein" evidence="1">
    <location>
        <begin position="20"/>
        <end position="119"/>
    </location>
</feature>
<sequence length="119" mass="12964">MKILNIITLGLVILCVAKGDNSEPLLSNESTKTCPKEKLNLSTLIKFAKSIFSEHCSSDYDCQNGQICCTLLVLQKICKDPEISSEANGACAELCQQDYDCKSNERCKSNGCGHQCLPA</sequence>
<reference evidence="3" key="1">
    <citation type="submission" date="2021-02" db="EMBL/GenBank/DDBJ databases">
        <authorList>
            <person name="Nowell W R."/>
        </authorList>
    </citation>
    <scope>NUCLEOTIDE SEQUENCE</scope>
    <source>
        <strain evidence="3">Ploen Becks lab</strain>
    </source>
</reference>
<dbReference type="EMBL" id="CAJNOC010000250">
    <property type="protein sequence ID" value="CAF0733426.1"/>
    <property type="molecule type" value="Genomic_DNA"/>
</dbReference>